<dbReference type="InterPro" id="IPR001610">
    <property type="entry name" value="PAC"/>
</dbReference>
<dbReference type="InterPro" id="IPR013655">
    <property type="entry name" value="PAS_fold_3"/>
</dbReference>
<dbReference type="InterPro" id="IPR029787">
    <property type="entry name" value="Nucleotide_cyclase"/>
</dbReference>
<dbReference type="Gene3D" id="3.30.70.270">
    <property type="match status" value="1"/>
</dbReference>
<keyword evidence="7" id="KW-0067">ATP-binding</keyword>
<evidence type="ECO:0000259" key="10">
    <source>
        <dbReference type="PROSITE" id="PS50112"/>
    </source>
</evidence>
<dbReference type="InterPro" id="IPR035965">
    <property type="entry name" value="PAS-like_dom_sf"/>
</dbReference>
<evidence type="ECO:0000259" key="11">
    <source>
        <dbReference type="PROSITE" id="PS50113"/>
    </source>
</evidence>
<dbReference type="InterPro" id="IPR000014">
    <property type="entry name" value="PAS"/>
</dbReference>
<keyword evidence="4" id="KW-0808">Transferase</keyword>
<dbReference type="GO" id="GO:0000160">
    <property type="term" value="P:phosphorelay signal transduction system"/>
    <property type="evidence" value="ECO:0007669"/>
    <property type="project" value="UniProtKB-KW"/>
</dbReference>
<name>A0A7X4RW26_9VIBR</name>
<gene>
    <name evidence="13" type="ORF">F9817_17105</name>
</gene>
<feature type="transmembrane region" description="Helical" evidence="9">
    <location>
        <begin position="331"/>
        <end position="355"/>
    </location>
</feature>
<dbReference type="GO" id="GO:0005524">
    <property type="term" value="F:ATP binding"/>
    <property type="evidence" value="ECO:0007669"/>
    <property type="project" value="UniProtKB-KW"/>
</dbReference>
<dbReference type="PANTHER" id="PTHR46663">
    <property type="entry name" value="DIGUANYLATE CYCLASE DGCT-RELATED"/>
    <property type="match status" value="1"/>
</dbReference>
<dbReference type="Proteomes" id="UP000462621">
    <property type="component" value="Unassembled WGS sequence"/>
</dbReference>
<keyword evidence="8" id="KW-0902">Two-component regulatory system</keyword>
<dbReference type="RefSeq" id="WP_161157377.1">
    <property type="nucleotide sequence ID" value="NZ_WEKT01000040.1"/>
</dbReference>
<evidence type="ECO:0000256" key="6">
    <source>
        <dbReference type="ARBA" id="ARBA00022777"/>
    </source>
</evidence>
<feature type="domain" description="GGDEF" evidence="12">
    <location>
        <begin position="526"/>
        <end position="660"/>
    </location>
</feature>
<evidence type="ECO:0000313" key="13">
    <source>
        <dbReference type="EMBL" id="MZI94897.1"/>
    </source>
</evidence>
<dbReference type="InterPro" id="IPR000700">
    <property type="entry name" value="PAS-assoc_C"/>
</dbReference>
<dbReference type="SUPFAM" id="SSF55073">
    <property type="entry name" value="Nucleotide cyclase"/>
    <property type="match status" value="1"/>
</dbReference>
<dbReference type="SUPFAM" id="SSF55785">
    <property type="entry name" value="PYP-like sensor domain (PAS domain)"/>
    <property type="match status" value="1"/>
</dbReference>
<keyword evidence="9" id="KW-0472">Membrane</keyword>
<evidence type="ECO:0000256" key="3">
    <source>
        <dbReference type="ARBA" id="ARBA00022553"/>
    </source>
</evidence>
<dbReference type="PANTHER" id="PTHR46663:SF2">
    <property type="entry name" value="GGDEF DOMAIN-CONTAINING PROTEIN"/>
    <property type="match status" value="1"/>
</dbReference>
<reference evidence="13 14" key="1">
    <citation type="submission" date="2019-10" db="EMBL/GenBank/DDBJ databases">
        <title>Vibrio sp. nov. isolated from a shrimp pond.</title>
        <authorList>
            <person name="Gomez-Gil B."/>
            <person name="Enciso-Ibarra J."/>
            <person name="Enciso-Ibarra K."/>
            <person name="Bolan-Mejia C."/>
        </authorList>
    </citation>
    <scope>NUCLEOTIDE SEQUENCE [LARGE SCALE GENOMIC DNA]</scope>
    <source>
        <strain evidence="13 14">CAIM 722</strain>
    </source>
</reference>
<dbReference type="Pfam" id="PF00990">
    <property type="entry name" value="GGDEF"/>
    <property type="match status" value="1"/>
</dbReference>
<evidence type="ECO:0000256" key="1">
    <source>
        <dbReference type="ARBA" id="ARBA00001946"/>
    </source>
</evidence>
<dbReference type="Pfam" id="PF08447">
    <property type="entry name" value="PAS_3"/>
    <property type="match status" value="1"/>
</dbReference>
<evidence type="ECO:0000256" key="5">
    <source>
        <dbReference type="ARBA" id="ARBA00022741"/>
    </source>
</evidence>
<feature type="transmembrane region" description="Helical" evidence="9">
    <location>
        <begin position="12"/>
        <end position="31"/>
    </location>
</feature>
<organism evidence="13 14">
    <name type="scientific">Vibrio eleionomae</name>
    <dbReference type="NCBI Taxonomy" id="2653505"/>
    <lineage>
        <taxon>Bacteria</taxon>
        <taxon>Pseudomonadati</taxon>
        <taxon>Pseudomonadota</taxon>
        <taxon>Gammaproteobacteria</taxon>
        <taxon>Vibrionales</taxon>
        <taxon>Vibrionaceae</taxon>
        <taxon>Vibrio</taxon>
    </lineage>
</organism>
<evidence type="ECO:0000256" key="8">
    <source>
        <dbReference type="ARBA" id="ARBA00023012"/>
    </source>
</evidence>
<evidence type="ECO:0000256" key="7">
    <source>
        <dbReference type="ARBA" id="ARBA00022840"/>
    </source>
</evidence>
<dbReference type="InterPro" id="IPR029151">
    <property type="entry name" value="Sensor-like_sf"/>
</dbReference>
<accession>A0A7X4RW26</accession>
<keyword evidence="6" id="KW-0418">Kinase</keyword>
<keyword evidence="14" id="KW-1185">Reference proteome</keyword>
<dbReference type="SMART" id="SM00267">
    <property type="entry name" value="GGDEF"/>
    <property type="match status" value="1"/>
</dbReference>
<dbReference type="NCBIfam" id="TIGR00254">
    <property type="entry name" value="GGDEF"/>
    <property type="match status" value="1"/>
</dbReference>
<comment type="subcellular location">
    <subcellularLocation>
        <location evidence="2">Cell inner membrane</location>
    </subcellularLocation>
</comment>
<comment type="caution">
    <text evidence="13">The sequence shown here is derived from an EMBL/GenBank/DDBJ whole genome shotgun (WGS) entry which is preliminary data.</text>
</comment>
<feature type="domain" description="PAC" evidence="11">
    <location>
        <begin position="442"/>
        <end position="494"/>
    </location>
</feature>
<protein>
    <submittedName>
        <fullName evidence="13">Diguanylate cyclase</fullName>
    </submittedName>
</protein>
<evidence type="ECO:0000256" key="9">
    <source>
        <dbReference type="SAM" id="Phobius"/>
    </source>
</evidence>
<keyword evidence="5" id="KW-0547">Nucleotide-binding</keyword>
<dbReference type="GO" id="GO:0005886">
    <property type="term" value="C:plasma membrane"/>
    <property type="evidence" value="ECO:0007669"/>
    <property type="project" value="UniProtKB-SubCell"/>
</dbReference>
<comment type="cofactor">
    <cofactor evidence="1">
        <name>Mg(2+)</name>
        <dbReference type="ChEBI" id="CHEBI:18420"/>
    </cofactor>
</comment>
<dbReference type="NCBIfam" id="TIGR00229">
    <property type="entry name" value="sensory_box"/>
    <property type="match status" value="1"/>
</dbReference>
<dbReference type="InterPro" id="IPR000160">
    <property type="entry name" value="GGDEF_dom"/>
</dbReference>
<dbReference type="GO" id="GO:0016301">
    <property type="term" value="F:kinase activity"/>
    <property type="evidence" value="ECO:0007669"/>
    <property type="project" value="UniProtKB-KW"/>
</dbReference>
<dbReference type="PROSITE" id="PS50113">
    <property type="entry name" value="PAC"/>
    <property type="match status" value="1"/>
</dbReference>
<evidence type="ECO:0000259" key="12">
    <source>
        <dbReference type="PROSITE" id="PS50887"/>
    </source>
</evidence>
<dbReference type="CDD" id="cd00130">
    <property type="entry name" value="PAS"/>
    <property type="match status" value="1"/>
</dbReference>
<dbReference type="AlphaFoldDB" id="A0A7X4RW26"/>
<keyword evidence="9" id="KW-1133">Transmembrane helix</keyword>
<dbReference type="SMART" id="SM00091">
    <property type="entry name" value="PAS"/>
    <property type="match status" value="1"/>
</dbReference>
<evidence type="ECO:0000256" key="4">
    <source>
        <dbReference type="ARBA" id="ARBA00022679"/>
    </source>
</evidence>
<dbReference type="PROSITE" id="PS50887">
    <property type="entry name" value="GGDEF"/>
    <property type="match status" value="1"/>
</dbReference>
<dbReference type="SUPFAM" id="SSF103190">
    <property type="entry name" value="Sensory domain-like"/>
    <property type="match status" value="2"/>
</dbReference>
<evidence type="ECO:0000313" key="14">
    <source>
        <dbReference type="Proteomes" id="UP000462621"/>
    </source>
</evidence>
<dbReference type="PROSITE" id="PS50112">
    <property type="entry name" value="PAS"/>
    <property type="match status" value="1"/>
</dbReference>
<sequence length="660" mass="74651">MKHKLYNRFSLFLLSYLTLSLIVGLLSISYYRIDGEHQMRLVEKQEDASVALQQVIINSEMKSIISDLISLSNVPYPVGRQSAYSEDMLLVKQFFLRLIQQNSHYQSIKFIDLNGNPMTQGAISEFGVPVFNFISNVTLDTAVERQLFDKTINLSRSHLYISAISFLSFDKRTNRRPAAITQFATSVFTRAGLKSGVVVISIFMSDVFKQLSEVDVHGVGRHIFADAQGVVIVSQNKGENWRFNLAEGERTSIADRYPLSSDYILNNDKGQKLTTEGLISFVTLRPFEKNMSISSDSFDGRAKNTSEYIWKAVSFIPAASLEKLVHPNAKLYVLANVILLIVMAVISAVIAEISVKRIHIAQRLKEERQNFKAIADFTYDWETWKTPDGSYNYVSPSCERISGYCAEDFIEHPELFFQIIHSSDRPKVKSAIRASEQQREFVHVDFRILRRDGTERWISHTGKPVFNKEQQFLGWRASNSDITERKHIELQMSELAMHDQLTGLPNRKLLYEHCQHILAQAIRESHKVALLFIDLDNFKSVNDILGHAIGDEFLQQVANAMKDNIRAEDIVSRVGGDEFIAVFPRVDNLAVAKELANKLKMSINELAQSIDIEGEKVSASIGIALFPDQATTIEEMVIVADKNMYKAKRGGKNAVCTSGQ</sequence>
<dbReference type="Gene3D" id="3.30.450.20">
    <property type="entry name" value="PAS domain"/>
    <property type="match status" value="3"/>
</dbReference>
<dbReference type="InterPro" id="IPR052163">
    <property type="entry name" value="DGC-Regulatory_Protein"/>
</dbReference>
<feature type="domain" description="PAS" evidence="10">
    <location>
        <begin position="388"/>
        <end position="439"/>
    </location>
</feature>
<dbReference type="InterPro" id="IPR043128">
    <property type="entry name" value="Rev_trsase/Diguanyl_cyclase"/>
</dbReference>
<keyword evidence="9" id="KW-0812">Transmembrane</keyword>
<dbReference type="CDD" id="cd01949">
    <property type="entry name" value="GGDEF"/>
    <property type="match status" value="1"/>
</dbReference>
<keyword evidence="3" id="KW-0597">Phosphoprotein</keyword>
<dbReference type="EMBL" id="WEKT01000040">
    <property type="protein sequence ID" value="MZI94897.1"/>
    <property type="molecule type" value="Genomic_DNA"/>
</dbReference>
<dbReference type="SMART" id="SM00086">
    <property type="entry name" value="PAC"/>
    <property type="match status" value="1"/>
</dbReference>
<dbReference type="FunFam" id="3.30.70.270:FF:000001">
    <property type="entry name" value="Diguanylate cyclase domain protein"/>
    <property type="match status" value="1"/>
</dbReference>
<proteinExistence type="predicted"/>
<evidence type="ECO:0000256" key="2">
    <source>
        <dbReference type="ARBA" id="ARBA00004533"/>
    </source>
</evidence>